<feature type="domain" description="HTH myb-type" evidence="6">
    <location>
        <begin position="645"/>
        <end position="696"/>
    </location>
</feature>
<feature type="domain" description="Myb-like" evidence="5">
    <location>
        <begin position="641"/>
        <end position="692"/>
    </location>
</feature>
<feature type="compositionally biased region" description="Low complexity" evidence="4">
    <location>
        <begin position="875"/>
        <end position="893"/>
    </location>
</feature>
<dbReference type="GO" id="GO:0003700">
    <property type="term" value="F:DNA-binding transcription factor activity"/>
    <property type="evidence" value="ECO:0007669"/>
    <property type="project" value="TreeGrafter"/>
</dbReference>
<dbReference type="EMBL" id="PUHQ01000107">
    <property type="protein sequence ID" value="KAG0655947.1"/>
    <property type="molecule type" value="Genomic_DNA"/>
</dbReference>
<dbReference type="GO" id="GO:0005634">
    <property type="term" value="C:nucleus"/>
    <property type="evidence" value="ECO:0007669"/>
    <property type="project" value="UniProtKB-SubCell"/>
</dbReference>
<keyword evidence="8" id="KW-1185">Reference proteome</keyword>
<dbReference type="PANTHER" id="PTHR46380:SF2">
    <property type="entry name" value="CYCLIN-D-BINDING MYB-LIKE TRANSCRIPTION FACTOR 1"/>
    <property type="match status" value="1"/>
</dbReference>
<comment type="caution">
    <text evidence="7">The sequence shown here is derived from an EMBL/GenBank/DDBJ whole genome shotgun (WGS) entry which is preliminary data.</text>
</comment>
<keyword evidence="3" id="KW-0539">Nucleus</keyword>
<feature type="region of interest" description="Disordered" evidence="4">
    <location>
        <begin position="349"/>
        <end position="385"/>
    </location>
</feature>
<feature type="compositionally biased region" description="Low complexity" evidence="4">
    <location>
        <begin position="507"/>
        <end position="531"/>
    </location>
</feature>
<comment type="subcellular location">
    <subcellularLocation>
        <location evidence="1">Nucleus</location>
    </subcellularLocation>
</comment>
<keyword evidence="2" id="KW-0238">DNA-binding</keyword>
<feature type="domain" description="Myb-like" evidence="5">
    <location>
        <begin position="575"/>
        <end position="624"/>
    </location>
</feature>
<name>A0A9P7B350_RHOMI</name>
<reference evidence="7 8" key="1">
    <citation type="submission" date="2020-11" db="EMBL/GenBank/DDBJ databases">
        <title>Kefir isolates.</title>
        <authorList>
            <person name="Marcisauskas S."/>
            <person name="Kim Y."/>
            <person name="Blasche S."/>
        </authorList>
    </citation>
    <scope>NUCLEOTIDE SEQUENCE [LARGE SCALE GENOMIC DNA]</scope>
    <source>
        <strain evidence="7 8">KR</strain>
    </source>
</reference>
<dbReference type="InterPro" id="IPR051651">
    <property type="entry name" value="DMTF1_DNA-bind_reg"/>
</dbReference>
<feature type="compositionally biased region" description="Polar residues" evidence="4">
    <location>
        <begin position="100"/>
        <end position="110"/>
    </location>
</feature>
<feature type="region of interest" description="Disordered" evidence="4">
    <location>
        <begin position="875"/>
        <end position="938"/>
    </location>
</feature>
<evidence type="ECO:0000313" key="8">
    <source>
        <dbReference type="Proteomes" id="UP000777482"/>
    </source>
</evidence>
<dbReference type="Gene3D" id="1.10.10.60">
    <property type="entry name" value="Homeodomain-like"/>
    <property type="match status" value="2"/>
</dbReference>
<dbReference type="PANTHER" id="PTHR46380">
    <property type="entry name" value="CYCLIN-D-BINDING MYB-LIKE TRANSCRIPTION FACTOR 1"/>
    <property type="match status" value="1"/>
</dbReference>
<dbReference type="AlphaFoldDB" id="A0A9P7B350"/>
<organism evidence="7 8">
    <name type="scientific">Rhodotorula mucilaginosa</name>
    <name type="common">Yeast</name>
    <name type="synonym">Rhodotorula rubra</name>
    <dbReference type="NCBI Taxonomy" id="5537"/>
    <lineage>
        <taxon>Eukaryota</taxon>
        <taxon>Fungi</taxon>
        <taxon>Dikarya</taxon>
        <taxon>Basidiomycota</taxon>
        <taxon>Pucciniomycotina</taxon>
        <taxon>Microbotryomycetes</taxon>
        <taxon>Sporidiobolales</taxon>
        <taxon>Sporidiobolaceae</taxon>
        <taxon>Rhodotorula</taxon>
    </lineage>
</organism>
<feature type="compositionally biased region" description="Basic and acidic residues" evidence="4">
    <location>
        <begin position="1"/>
        <end position="14"/>
    </location>
</feature>
<feature type="region of interest" description="Disordered" evidence="4">
    <location>
        <begin position="507"/>
        <end position="585"/>
    </location>
</feature>
<feature type="compositionally biased region" description="Low complexity" evidence="4">
    <location>
        <begin position="545"/>
        <end position="554"/>
    </location>
</feature>
<evidence type="ECO:0000256" key="2">
    <source>
        <dbReference type="ARBA" id="ARBA00023125"/>
    </source>
</evidence>
<dbReference type="Pfam" id="PF00249">
    <property type="entry name" value="Myb_DNA-binding"/>
    <property type="match status" value="2"/>
</dbReference>
<dbReference type="InterPro" id="IPR001005">
    <property type="entry name" value="SANT/Myb"/>
</dbReference>
<dbReference type="Proteomes" id="UP000777482">
    <property type="component" value="Unassembled WGS sequence"/>
</dbReference>
<dbReference type="SMART" id="SM00717">
    <property type="entry name" value="SANT"/>
    <property type="match status" value="3"/>
</dbReference>
<sequence length="938" mass="98965">MGKRDRASHPHDAATSELLPHPPNNNNSFAEQQAKPLKKGDKASRKAARKALKAAKKRAADHDTAAAMSNPVDNDQHPAPVMDAQAMPPKKKARKAVEQAQLTEAQSSHLHQPPQPPVAGYDHSHLPVPQLHPSLAGLVPQQQQQQQQPPQYQQRPAAPPPPPAPSHYQQAAAQAAANAANGGGQHRDIPVDPVLLGLLPNPPAHFTTSSVRSGGGRSEGGPAGAGGASEQDRQLQAVAAAAAVAVAVAGLARGGGGGGAPAVTDDGGSKSGSSGGKKRKDKGKEKAKADNSIEVVAAGTDQNPAVAAAAGADSTSSQKQKQQPQPSGSAQEQKESLQDLYSHVTRILGPSHKRHNNNNNNDPYTGRKVPPSHGSNGNANGTIGAEGVEKAQGGFYEQLRSKWMSTKDLRQLSEQYGATYKQGKFSLAEDTTLREAMEQFRLARGLTPADLRRLLVMKRDVRKPLAHGQSQNEIWEYLAQALGDRPLLSIYNHVKLLVAGDPIEASANANGTPQPPAAAAAEGAASAESTPGPGPGPNTDANAVASGSGSGAPKGPTPKPNFAVAPGPSLEGVLGDANRKGRWTPEEDQSLARLLKELGCSWNEIGRQLGRSGVACRDRWTKQLNNGLALGMTPKGESVPVQKAKEGKWSEAEVEQLKALHAEFGSQWKLISTKMGGTRTSTQCRTKWTDYIARREAAGLAKGEADQAASPAPPAQGPKEPASKEDWRWHASDGSRLIHTVAALNVSDPSEIDWKKIDDPRLALHGAKNLRDRFRHLVKNAKLEIQREVGSIAEVPFKDALAHLLVQHPTPDFDPTQAVSDAEKAQQRARRRAERKAAKKAEREQRAGVAQAAAVQVANLAGAGLVGVGAGPAPVAYQPQQQPQQPHLGGRPPSARASGGPEHLIGRASHLSQAYIDDSDGSDDESGDIRVDVTGRRI</sequence>
<feature type="region of interest" description="Disordered" evidence="4">
    <location>
        <begin position="1"/>
        <end position="231"/>
    </location>
</feature>
<feature type="region of interest" description="Disordered" evidence="4">
    <location>
        <begin position="700"/>
        <end position="727"/>
    </location>
</feature>
<dbReference type="SUPFAM" id="SSF46689">
    <property type="entry name" value="Homeodomain-like"/>
    <property type="match status" value="2"/>
</dbReference>
<feature type="compositionally biased region" description="Low complexity" evidence="4">
    <location>
        <begin position="140"/>
        <end position="156"/>
    </location>
</feature>
<dbReference type="InterPro" id="IPR017930">
    <property type="entry name" value="Myb_dom"/>
</dbReference>
<dbReference type="PROSITE" id="PS51294">
    <property type="entry name" value="HTH_MYB"/>
    <property type="match status" value="2"/>
</dbReference>
<evidence type="ECO:0000256" key="1">
    <source>
        <dbReference type="ARBA" id="ARBA00004123"/>
    </source>
</evidence>
<evidence type="ECO:0000259" key="5">
    <source>
        <dbReference type="PROSITE" id="PS50090"/>
    </source>
</evidence>
<dbReference type="OrthoDB" id="39591at2759"/>
<evidence type="ECO:0000313" key="7">
    <source>
        <dbReference type="EMBL" id="KAG0655947.1"/>
    </source>
</evidence>
<accession>A0A9P7B350</accession>
<dbReference type="GO" id="GO:0000976">
    <property type="term" value="F:transcription cis-regulatory region binding"/>
    <property type="evidence" value="ECO:0007669"/>
    <property type="project" value="TreeGrafter"/>
</dbReference>
<gene>
    <name evidence="7" type="primary">REB1</name>
    <name evidence="7" type="ORF">C6P46_000529</name>
</gene>
<dbReference type="PROSITE" id="PS50090">
    <property type="entry name" value="MYB_LIKE"/>
    <property type="match status" value="2"/>
</dbReference>
<dbReference type="InterPro" id="IPR009057">
    <property type="entry name" value="Homeodomain-like_sf"/>
</dbReference>
<feature type="compositionally biased region" description="Basic and acidic residues" evidence="4">
    <location>
        <begin position="282"/>
        <end position="291"/>
    </location>
</feature>
<feature type="compositionally biased region" description="Acidic residues" evidence="4">
    <location>
        <begin position="917"/>
        <end position="926"/>
    </location>
</feature>
<feature type="compositionally biased region" description="Basic residues" evidence="4">
    <location>
        <begin position="45"/>
        <end position="57"/>
    </location>
</feature>
<protein>
    <submittedName>
        <fullName evidence="7">RNA polymerase I enhancer binding protein</fullName>
    </submittedName>
</protein>
<feature type="compositionally biased region" description="Low complexity" evidence="4">
    <location>
        <begin position="305"/>
        <end position="329"/>
    </location>
</feature>
<feature type="compositionally biased region" description="Low complexity" evidence="4">
    <location>
        <begin position="166"/>
        <end position="180"/>
    </location>
</feature>
<evidence type="ECO:0000259" key="6">
    <source>
        <dbReference type="PROSITE" id="PS51294"/>
    </source>
</evidence>
<feature type="compositionally biased region" description="Gly residues" evidence="4">
    <location>
        <begin position="213"/>
        <end position="227"/>
    </location>
</feature>
<feature type="region of interest" description="Disordered" evidence="4">
    <location>
        <begin position="252"/>
        <end position="337"/>
    </location>
</feature>
<feature type="domain" description="HTH myb-type" evidence="6">
    <location>
        <begin position="579"/>
        <end position="628"/>
    </location>
</feature>
<evidence type="ECO:0000256" key="3">
    <source>
        <dbReference type="ARBA" id="ARBA00023242"/>
    </source>
</evidence>
<proteinExistence type="predicted"/>
<dbReference type="CDD" id="cd00167">
    <property type="entry name" value="SANT"/>
    <property type="match status" value="2"/>
</dbReference>
<feature type="compositionally biased region" description="Basic and acidic residues" evidence="4">
    <location>
        <begin position="927"/>
        <end position="938"/>
    </location>
</feature>
<evidence type="ECO:0000256" key="4">
    <source>
        <dbReference type="SAM" id="MobiDB-lite"/>
    </source>
</evidence>